<dbReference type="Gene3D" id="3.90.550.10">
    <property type="entry name" value="Spore Coat Polysaccharide Biosynthesis Protein SpsA, Chain A"/>
    <property type="match status" value="1"/>
</dbReference>
<keyword evidence="3" id="KW-0808">Transferase</keyword>
<dbReference type="RefSeq" id="WP_114615970.1">
    <property type="nucleotide sequence ID" value="NZ_DBFSFD010000050.1"/>
</dbReference>
<feature type="domain" description="Glycosyltransferase 2-like" evidence="2">
    <location>
        <begin position="19"/>
        <end position="192"/>
    </location>
</feature>
<name>A0A369LC89_9ACTN</name>
<keyword evidence="1" id="KW-0812">Transmembrane</keyword>
<proteinExistence type="predicted"/>
<feature type="transmembrane region" description="Helical" evidence="1">
    <location>
        <begin position="288"/>
        <end position="308"/>
    </location>
</feature>
<dbReference type="CDD" id="cd02525">
    <property type="entry name" value="Succinoglycan_BP_ExoA"/>
    <property type="match status" value="1"/>
</dbReference>
<feature type="transmembrane region" description="Helical" evidence="1">
    <location>
        <begin position="320"/>
        <end position="340"/>
    </location>
</feature>
<dbReference type="Proteomes" id="UP000253975">
    <property type="component" value="Unassembled WGS sequence"/>
</dbReference>
<dbReference type="Pfam" id="PF00535">
    <property type="entry name" value="Glycos_transf_2"/>
    <property type="match status" value="1"/>
</dbReference>
<dbReference type="InterPro" id="IPR001173">
    <property type="entry name" value="Glyco_trans_2-like"/>
</dbReference>
<evidence type="ECO:0000259" key="2">
    <source>
        <dbReference type="Pfam" id="PF00535"/>
    </source>
</evidence>
<dbReference type="EMBL" id="PPTO01000012">
    <property type="protein sequence ID" value="RDB57253.1"/>
    <property type="molecule type" value="Genomic_DNA"/>
</dbReference>
<protein>
    <submittedName>
        <fullName evidence="3">Glycosyltransferase family 2 protein</fullName>
    </submittedName>
</protein>
<dbReference type="GO" id="GO:0016740">
    <property type="term" value="F:transferase activity"/>
    <property type="evidence" value="ECO:0007669"/>
    <property type="project" value="UniProtKB-KW"/>
</dbReference>
<accession>A0A369LC89</accession>
<organism evidence="3 4">
    <name type="scientific">Slackia isoflavoniconvertens</name>
    <dbReference type="NCBI Taxonomy" id="572010"/>
    <lineage>
        <taxon>Bacteria</taxon>
        <taxon>Bacillati</taxon>
        <taxon>Actinomycetota</taxon>
        <taxon>Coriobacteriia</taxon>
        <taxon>Eggerthellales</taxon>
        <taxon>Eggerthellaceae</taxon>
        <taxon>Slackia</taxon>
    </lineage>
</organism>
<dbReference type="AlphaFoldDB" id="A0A369LC89"/>
<dbReference type="SUPFAM" id="SSF53448">
    <property type="entry name" value="Nucleotide-diphospho-sugar transferases"/>
    <property type="match status" value="1"/>
</dbReference>
<dbReference type="PANTHER" id="PTHR22916">
    <property type="entry name" value="GLYCOSYLTRANSFERASE"/>
    <property type="match status" value="1"/>
</dbReference>
<keyword evidence="1" id="KW-0472">Membrane</keyword>
<sequence length="360" mass="40206">MQDTNVDCARKCEAVRTVSVAIVAHNEAQHFSNILEDVVAQDFPHNRIELLLIDSMSKDDTKQVMLEFAESDQAKGFQRVAVLSNPGEILPCGCNVAIKNFTGDALVRIDAHARIPQSFISSNVEVLDEGEFVCGGPRPTIASPETDWSNTLLMAEESAFGSSIADYRGSSKKEYVSSAFHAMFRREVIERVGLYDERLARTEDNDYFYRVREAGYKIRFDVRIQSKQIARSSLKRMLKQKYGNGYWIGRTMYVQPKCFRAYHFAPFAFVLGIILLACVGFLRGWAPFVACAALYAAVTVVLTLRVAVESPKRNIRMVALPFVFFGIHVSYGVGTLVGLLSGTFKKMPPFDTAFSAKEGE</sequence>
<feature type="transmembrane region" description="Helical" evidence="1">
    <location>
        <begin position="261"/>
        <end position="282"/>
    </location>
</feature>
<evidence type="ECO:0000256" key="1">
    <source>
        <dbReference type="SAM" id="Phobius"/>
    </source>
</evidence>
<dbReference type="InterPro" id="IPR029044">
    <property type="entry name" value="Nucleotide-diphossugar_trans"/>
</dbReference>
<comment type="caution">
    <text evidence="3">The sequence shown here is derived from an EMBL/GenBank/DDBJ whole genome shotgun (WGS) entry which is preliminary data.</text>
</comment>
<evidence type="ECO:0000313" key="3">
    <source>
        <dbReference type="EMBL" id="RDB57253.1"/>
    </source>
</evidence>
<reference evidence="3 4" key="1">
    <citation type="journal article" date="2018" name="Elife">
        <title>Discovery and characterization of a prevalent human gut bacterial enzyme sufficient for the inactivation of a family of plant toxins.</title>
        <authorList>
            <person name="Koppel N."/>
            <person name="Bisanz J.E."/>
            <person name="Pandelia M.E."/>
            <person name="Turnbaugh P.J."/>
            <person name="Balskus E.P."/>
        </authorList>
    </citation>
    <scope>NUCLEOTIDE SEQUENCE [LARGE SCALE GENOMIC DNA]</scope>
    <source>
        <strain evidence="3 4">OB21 GAM31</strain>
    </source>
</reference>
<keyword evidence="1" id="KW-1133">Transmembrane helix</keyword>
<dbReference type="PANTHER" id="PTHR22916:SF71">
    <property type="entry name" value="GLYCOSYL TRANSFERASE"/>
    <property type="match status" value="1"/>
</dbReference>
<evidence type="ECO:0000313" key="4">
    <source>
        <dbReference type="Proteomes" id="UP000253975"/>
    </source>
</evidence>
<gene>
    <name evidence="3" type="ORF">C1881_07605</name>
</gene>